<organism evidence="1 2">
    <name type="scientific">Araneus ventricosus</name>
    <name type="common">Orbweaver spider</name>
    <name type="synonym">Epeira ventricosa</name>
    <dbReference type="NCBI Taxonomy" id="182803"/>
    <lineage>
        <taxon>Eukaryota</taxon>
        <taxon>Metazoa</taxon>
        <taxon>Ecdysozoa</taxon>
        <taxon>Arthropoda</taxon>
        <taxon>Chelicerata</taxon>
        <taxon>Arachnida</taxon>
        <taxon>Araneae</taxon>
        <taxon>Araneomorphae</taxon>
        <taxon>Entelegynae</taxon>
        <taxon>Araneoidea</taxon>
        <taxon>Araneidae</taxon>
        <taxon>Araneus</taxon>
    </lineage>
</organism>
<evidence type="ECO:0000313" key="1">
    <source>
        <dbReference type="EMBL" id="GBM15974.1"/>
    </source>
</evidence>
<proteinExistence type="predicted"/>
<reference evidence="1 2" key="1">
    <citation type="journal article" date="2019" name="Sci. Rep.">
        <title>Orb-weaving spider Araneus ventricosus genome elucidates the spidroin gene catalogue.</title>
        <authorList>
            <person name="Kono N."/>
            <person name="Nakamura H."/>
            <person name="Ohtoshi R."/>
            <person name="Moran D.A.P."/>
            <person name="Shinohara A."/>
            <person name="Yoshida Y."/>
            <person name="Fujiwara M."/>
            <person name="Mori M."/>
            <person name="Tomita M."/>
            <person name="Arakawa K."/>
        </authorList>
    </citation>
    <scope>NUCLEOTIDE SEQUENCE [LARGE SCALE GENOMIC DNA]</scope>
</reference>
<sequence length="118" mass="12322">MKFSGRDMSSSSPCSAVCVPQCRGILNKIPVSCPLNHSVTGVVTGMGMDCFMAADSSSIEAGVLMAITGHGQTPPEVGTGGVTRHPPLLYLQPGARPGLLIWQLLIHVLVVPQIEVSL</sequence>
<dbReference type="Proteomes" id="UP000499080">
    <property type="component" value="Unassembled WGS sequence"/>
</dbReference>
<accession>A0A4Y2DJE6</accession>
<dbReference type="EMBL" id="BGPR01000367">
    <property type="protein sequence ID" value="GBM15974.1"/>
    <property type="molecule type" value="Genomic_DNA"/>
</dbReference>
<protein>
    <submittedName>
        <fullName evidence="1">Uncharacterized protein</fullName>
    </submittedName>
</protein>
<name>A0A4Y2DJE6_ARAVE</name>
<gene>
    <name evidence="1" type="ORF">AVEN_108573_1</name>
</gene>
<keyword evidence="2" id="KW-1185">Reference proteome</keyword>
<evidence type="ECO:0000313" key="2">
    <source>
        <dbReference type="Proteomes" id="UP000499080"/>
    </source>
</evidence>
<dbReference type="AlphaFoldDB" id="A0A4Y2DJE6"/>
<comment type="caution">
    <text evidence="1">The sequence shown here is derived from an EMBL/GenBank/DDBJ whole genome shotgun (WGS) entry which is preliminary data.</text>
</comment>